<keyword evidence="1" id="KW-0812">Transmembrane</keyword>
<protein>
    <submittedName>
        <fullName evidence="2">DUF3188 domain-containing protein</fullName>
    </submittedName>
</protein>
<evidence type="ECO:0000313" key="3">
    <source>
        <dbReference type="Proteomes" id="UP001304461"/>
    </source>
</evidence>
<organism evidence="2 3">
    <name type="scientific">Cyanobium gracile UHCC 0139</name>
    <dbReference type="NCBI Taxonomy" id="3110308"/>
    <lineage>
        <taxon>Bacteria</taxon>
        <taxon>Bacillati</taxon>
        <taxon>Cyanobacteriota</taxon>
        <taxon>Cyanophyceae</taxon>
        <taxon>Synechococcales</taxon>
        <taxon>Prochlorococcaceae</taxon>
        <taxon>Cyanobium</taxon>
    </lineage>
</organism>
<keyword evidence="3" id="KW-1185">Reference proteome</keyword>
<feature type="transmembrane region" description="Helical" evidence="1">
    <location>
        <begin position="37"/>
        <end position="56"/>
    </location>
</feature>
<dbReference type="Proteomes" id="UP001304461">
    <property type="component" value="Unassembled WGS sequence"/>
</dbReference>
<dbReference type="EMBL" id="JAYGHX010000014">
    <property type="protein sequence ID" value="MEA5392657.1"/>
    <property type="molecule type" value="Genomic_DNA"/>
</dbReference>
<gene>
    <name evidence="2" type="ORF">VB738_15440</name>
</gene>
<feature type="transmembrane region" description="Helical" evidence="1">
    <location>
        <begin position="12"/>
        <end position="31"/>
    </location>
</feature>
<reference evidence="2 3" key="1">
    <citation type="submission" date="2023-12" db="EMBL/GenBank/DDBJ databases">
        <title>Baltic Sea Cyanobacteria.</title>
        <authorList>
            <person name="Delbaje E."/>
            <person name="Fewer D.P."/>
            <person name="Shishido T.K."/>
        </authorList>
    </citation>
    <scope>NUCLEOTIDE SEQUENCE [LARGE SCALE GENOMIC DNA]</scope>
    <source>
        <strain evidence="2 3">UHCC 0139</strain>
    </source>
</reference>
<keyword evidence="1" id="KW-0472">Membrane</keyword>
<sequence>MSGRRPSRFRAALLALSSPLLILLALLVLFTRQGTDRLPAVPALVIGGGLLTTSWIRRRRRRAELLRALRQAPPAGGELRQGEGSPP</sequence>
<dbReference type="Pfam" id="PF11384">
    <property type="entry name" value="DUF3188"/>
    <property type="match status" value="1"/>
</dbReference>
<dbReference type="RefSeq" id="WP_323306591.1">
    <property type="nucleotide sequence ID" value="NZ_JAYGHX010000014.1"/>
</dbReference>
<evidence type="ECO:0000256" key="1">
    <source>
        <dbReference type="SAM" id="Phobius"/>
    </source>
</evidence>
<accession>A0ABU5RY27</accession>
<comment type="caution">
    <text evidence="2">The sequence shown here is derived from an EMBL/GenBank/DDBJ whole genome shotgun (WGS) entry which is preliminary data.</text>
</comment>
<keyword evidence="1" id="KW-1133">Transmembrane helix</keyword>
<dbReference type="InterPro" id="IPR021524">
    <property type="entry name" value="DUF3188"/>
</dbReference>
<proteinExistence type="predicted"/>
<name>A0ABU5RY27_9CYAN</name>
<evidence type="ECO:0000313" key="2">
    <source>
        <dbReference type="EMBL" id="MEA5392657.1"/>
    </source>
</evidence>